<dbReference type="Gene3D" id="3.90.1720.10">
    <property type="entry name" value="endopeptidase domain like (from Nostoc punctiforme)"/>
    <property type="match status" value="1"/>
</dbReference>
<dbReference type="Pfam" id="PF00877">
    <property type="entry name" value="NLPC_P60"/>
    <property type="match status" value="1"/>
</dbReference>
<evidence type="ECO:0000313" key="7">
    <source>
        <dbReference type="Proteomes" id="UP000602442"/>
    </source>
</evidence>
<comment type="similarity">
    <text evidence="1">Belongs to the peptidase C40 family.</text>
</comment>
<evidence type="ECO:0000259" key="5">
    <source>
        <dbReference type="PROSITE" id="PS51935"/>
    </source>
</evidence>
<organism evidence="6 7">
    <name type="scientific">Aurantiacibacter sediminis</name>
    <dbReference type="NCBI Taxonomy" id="2793064"/>
    <lineage>
        <taxon>Bacteria</taxon>
        <taxon>Pseudomonadati</taxon>
        <taxon>Pseudomonadota</taxon>
        <taxon>Alphaproteobacteria</taxon>
        <taxon>Sphingomonadales</taxon>
        <taxon>Erythrobacteraceae</taxon>
        <taxon>Aurantiacibacter</taxon>
    </lineage>
</organism>
<feature type="domain" description="NlpC/P60" evidence="5">
    <location>
        <begin position="2"/>
        <end position="134"/>
    </location>
</feature>
<keyword evidence="7" id="KW-1185">Reference proteome</keyword>
<keyword evidence="4" id="KW-0788">Thiol protease</keyword>
<keyword evidence="3" id="KW-0378">Hydrolase</keyword>
<accession>A0ABS0N0Q2</accession>
<evidence type="ECO:0000256" key="1">
    <source>
        <dbReference type="ARBA" id="ARBA00007074"/>
    </source>
</evidence>
<dbReference type="SUPFAM" id="SSF54001">
    <property type="entry name" value="Cysteine proteinases"/>
    <property type="match status" value="1"/>
</dbReference>
<proteinExistence type="inferred from homology"/>
<dbReference type="InterPro" id="IPR038765">
    <property type="entry name" value="Papain-like_cys_pep_sf"/>
</dbReference>
<dbReference type="PROSITE" id="PS51935">
    <property type="entry name" value="NLPC_P60"/>
    <property type="match status" value="1"/>
</dbReference>
<name>A0ABS0N0Q2_9SPHN</name>
<gene>
    <name evidence="6" type="ORF">I5L03_02970</name>
</gene>
<dbReference type="EMBL" id="JAEANY010000001">
    <property type="protein sequence ID" value="MBH5321547.1"/>
    <property type="molecule type" value="Genomic_DNA"/>
</dbReference>
<dbReference type="RefSeq" id="WP_197920199.1">
    <property type="nucleotide sequence ID" value="NZ_CAWPTA010000006.1"/>
</dbReference>
<evidence type="ECO:0000256" key="2">
    <source>
        <dbReference type="ARBA" id="ARBA00022670"/>
    </source>
</evidence>
<evidence type="ECO:0000313" key="6">
    <source>
        <dbReference type="EMBL" id="MBH5321547.1"/>
    </source>
</evidence>
<evidence type="ECO:0000256" key="3">
    <source>
        <dbReference type="ARBA" id="ARBA00022801"/>
    </source>
</evidence>
<evidence type="ECO:0000256" key="4">
    <source>
        <dbReference type="ARBA" id="ARBA00022807"/>
    </source>
</evidence>
<comment type="caution">
    <text evidence="6">The sequence shown here is derived from an EMBL/GenBank/DDBJ whole genome shotgun (WGS) entry which is preliminary data.</text>
</comment>
<protein>
    <recommendedName>
        <fullName evidence="5">NlpC/P60 domain-containing protein</fullName>
    </recommendedName>
</protein>
<keyword evidence="2" id="KW-0645">Protease</keyword>
<dbReference type="Proteomes" id="UP000602442">
    <property type="component" value="Unassembled WGS sequence"/>
</dbReference>
<dbReference type="InterPro" id="IPR000064">
    <property type="entry name" value="NLP_P60_dom"/>
</dbReference>
<reference evidence="6 7" key="1">
    <citation type="submission" date="2020-11" db="EMBL/GenBank/DDBJ databases">
        <title>Erythrobacter sediminis sp. nov., a marine bacterium from a tidal flat of Garorim Bay.</title>
        <authorList>
            <person name="Kim D."/>
            <person name="Yoo Y."/>
            <person name="Kim J.-J."/>
        </authorList>
    </citation>
    <scope>NUCLEOTIDE SEQUENCE [LARGE SCALE GENOMIC DNA]</scope>
    <source>
        <strain evidence="6 7">JGD-13</strain>
    </source>
</reference>
<sequence>MSDAGAALAEAAEQLIGAPFRLRGRDPQTGIDCIGLVHCALLAIERIPPPVPAYTLRNVGLATFMPLLSQLGFARTDEPDMAGDLVLLHPSPGQFHIGIVSVDHHLIHAHAGLRRVVKSPRTPAAPELSRWRLA</sequence>